<keyword evidence="1 3" id="KW-0547">Nucleotide-binding</keyword>
<dbReference type="Gene3D" id="1.10.510.10">
    <property type="entry name" value="Transferase(Phosphotransferase) domain 1"/>
    <property type="match status" value="1"/>
</dbReference>
<evidence type="ECO:0000313" key="8">
    <source>
        <dbReference type="Proteomes" id="UP000070412"/>
    </source>
</evidence>
<feature type="region of interest" description="Disordered" evidence="4">
    <location>
        <begin position="991"/>
        <end position="1020"/>
    </location>
</feature>
<protein>
    <submittedName>
        <fullName evidence="6">Tyrosine-protein kinase SYK</fullName>
    </submittedName>
</protein>
<sequence length="1405" mass="157999">MTQSFVCVVDLETEKTNQMSTVFLSDLGLISHYTIFSGGLWCMLGEGCPRPQEIVRQYAEKSNASLSGLNENSHPHHHPHHRQFSGSNDHLSSSRNPFRTISNHFVGCGSPYCYHHPHSHPHHHLYEHQHNGVIPLKHEHDRCRICFQLFMNHGSLHQRSRSRRLSSPANLKLREWFNTINHKWARIKRQVILYHHRQQPLINEDNYDTNEITCCHVNSSNGKPKTPNHNQNRIKNLKELLICRLNESNGHHQDHHHHHHQSPVDDHKSTLRGDPMDLSCKCNTLNGLHQNGYGRCWNNNDFAVYGSTLAHYHQMNRLCKQQFGRWHEEPAFGSRYAFDNFDSLQSNSVMNTPSTKIKLRSITNDHKSTQSDETAEMKNDDNNNNNTNSKKNDAGDDNADGQKNHSSQTLSKKKQSSTPTASLIKSSSIDTITAFFNDPIEEIRRLHLRSFDDCDVFDNFDNINGAEDDVAIDLNSFKQNGFVNINQSDLETNMLIRNGHSNKFLQRTNSFDGFGQSEQSLHCGCNCSDWLQGFDDEDINDPFRSINSDRSELNAIAGTTECLPIQPASDSVEKNPIESKQSGQESIRNASNSMTNDLLLSSTGSSSSTSSGTNLNNKKTKFEQSNSFVSVEKNFSHQSNSSTLTINGFHPNPSSLTSISQTMMTNKSIVNGSINDVKANEKIRINQMSLQQQQQHQLMMIETKRFENFTKIPSLSGSSSGTSSMSTNSSIGTNVMSNCEGLLNRSALNDSQRSTSSPTGTTPTTIASKTSTPTSSMGLSLWRFENPGNNEIMMMDKSDNVDDGVHHLSPSSSSIHPPKFESNSLETNSLENGFNDADDKNDSCDDKTNCDEINLHLSHRNHHSSSLTSSMTMQNQADLISASFKSPNTMSRTDQSTNKGFNELQRKALVATKSDNDGAPIVDLLQEFDVSFGTHGTDRSTLRNSETLTSSTLLQNEEIIDRDGFDDLSMKSFDHKLKKFELRNQENVSIGNKSKSTIKFGSKPPPTNPPPPPPSSVDRDKIWNEDSLSKSSDDQDVIDAFNTTTNQFGISTISETSNRTGSDLKEIELICLNEENEEVKETIQKCKRGPICFDPKCIRLSRRIGNGYFGDVFLAQIPLPRKKTNINLAVKMLKSYAVPQQKAEILREAQTMAKLDHRHIVRLIGVCENDPFMLVMELAPLGPLNKYLQNHGQTMTDLDILKLLLQVAKAMEYLENINFVHRDLAARNILLVNEKFAKVSDFGMSRALGQGKDYYKARSASKWPLKWYAPECIYYYKFSSKSDVWSFGVALWEAMSRGEMPYQGMDGQDILRMFNENRRLSKPENCSVAIYQIMWRCWQFKPEDRLNFSSIVEQLNHYIDGTSSTTSSTVISVAQAPPPPPTLSSSSSALQTFTNVSTATTSTIT</sequence>
<feature type="compositionally biased region" description="Polar residues" evidence="4">
    <location>
        <begin position="84"/>
        <end position="93"/>
    </location>
</feature>
<accession>A0A834RDQ1</accession>
<evidence type="ECO:0000313" key="6">
    <source>
        <dbReference type="EMBL" id="KAF7494657.1"/>
    </source>
</evidence>
<evidence type="ECO:0000313" key="7">
    <source>
        <dbReference type="EnsemblMetazoa" id="KAF7494657.1"/>
    </source>
</evidence>
<dbReference type="GO" id="GO:0005524">
    <property type="term" value="F:ATP binding"/>
    <property type="evidence" value="ECO:0007669"/>
    <property type="project" value="UniProtKB-UniRule"/>
</dbReference>
<feature type="compositionally biased region" description="Low complexity" evidence="4">
    <location>
        <begin position="714"/>
        <end position="731"/>
    </location>
</feature>
<evidence type="ECO:0000256" key="4">
    <source>
        <dbReference type="SAM" id="MobiDB-lite"/>
    </source>
</evidence>
<feature type="region of interest" description="Disordered" evidence="4">
    <location>
        <begin position="712"/>
        <end position="731"/>
    </location>
</feature>
<keyword evidence="6" id="KW-0808">Transferase</keyword>
<dbReference type="InterPro" id="IPR050198">
    <property type="entry name" value="Non-receptor_tyrosine_kinases"/>
</dbReference>
<feature type="region of interest" description="Disordered" evidence="4">
    <location>
        <begin position="249"/>
        <end position="270"/>
    </location>
</feature>
<dbReference type="Proteomes" id="UP000070412">
    <property type="component" value="Unassembled WGS sequence"/>
</dbReference>
<feature type="binding site" evidence="3">
    <location>
        <position position="1131"/>
    </location>
    <ligand>
        <name>ATP</name>
        <dbReference type="ChEBI" id="CHEBI:30616"/>
    </ligand>
</feature>
<keyword evidence="2 3" id="KW-0067">ATP-binding</keyword>
<dbReference type="FunFam" id="1.10.510.10:FF:000216">
    <property type="entry name" value="Tyrosine-protein kinase SYK"/>
    <property type="match status" value="1"/>
</dbReference>
<dbReference type="InterPro" id="IPR000719">
    <property type="entry name" value="Prot_kinase_dom"/>
</dbReference>
<organism evidence="6">
    <name type="scientific">Sarcoptes scabiei</name>
    <name type="common">Itch mite</name>
    <name type="synonym">Acarus scabiei</name>
    <dbReference type="NCBI Taxonomy" id="52283"/>
    <lineage>
        <taxon>Eukaryota</taxon>
        <taxon>Metazoa</taxon>
        <taxon>Ecdysozoa</taxon>
        <taxon>Arthropoda</taxon>
        <taxon>Chelicerata</taxon>
        <taxon>Arachnida</taxon>
        <taxon>Acari</taxon>
        <taxon>Acariformes</taxon>
        <taxon>Sarcoptiformes</taxon>
        <taxon>Astigmata</taxon>
        <taxon>Psoroptidia</taxon>
        <taxon>Sarcoptoidea</taxon>
        <taxon>Sarcoptidae</taxon>
        <taxon>Sarcoptinae</taxon>
        <taxon>Sarcoptes</taxon>
    </lineage>
</organism>
<gene>
    <name evidence="6" type="primary">SSS_13g</name>
    <name evidence="6" type="ORF">SSS_13</name>
</gene>
<dbReference type="Pfam" id="PF07714">
    <property type="entry name" value="PK_Tyr_Ser-Thr"/>
    <property type="match status" value="1"/>
</dbReference>
<dbReference type="InterPro" id="IPR011009">
    <property type="entry name" value="Kinase-like_dom_sf"/>
</dbReference>
<feature type="region of interest" description="Disordered" evidence="4">
    <location>
        <begin position="355"/>
        <end position="422"/>
    </location>
</feature>
<dbReference type="SUPFAM" id="SSF56112">
    <property type="entry name" value="Protein kinase-like (PK-like)"/>
    <property type="match status" value="1"/>
</dbReference>
<feature type="compositionally biased region" description="Polar residues" evidence="4">
    <location>
        <begin position="578"/>
        <end position="594"/>
    </location>
</feature>
<feature type="region of interest" description="Disordered" evidence="4">
    <location>
        <begin position="747"/>
        <end position="780"/>
    </location>
</feature>
<dbReference type="OrthoDB" id="6499056at2759"/>
<dbReference type="PANTHER" id="PTHR24418">
    <property type="entry name" value="TYROSINE-PROTEIN KINASE"/>
    <property type="match status" value="1"/>
</dbReference>
<feature type="region of interest" description="Disordered" evidence="4">
    <location>
        <begin position="564"/>
        <end position="619"/>
    </location>
</feature>
<dbReference type="SMART" id="SM00219">
    <property type="entry name" value="TyrKc"/>
    <property type="match status" value="1"/>
</dbReference>
<dbReference type="GO" id="GO:0004713">
    <property type="term" value="F:protein tyrosine kinase activity"/>
    <property type="evidence" value="ECO:0007669"/>
    <property type="project" value="InterPro"/>
</dbReference>
<dbReference type="PROSITE" id="PS50011">
    <property type="entry name" value="PROTEIN_KINASE_DOM"/>
    <property type="match status" value="1"/>
</dbReference>
<dbReference type="InterPro" id="IPR017441">
    <property type="entry name" value="Protein_kinase_ATP_BS"/>
</dbReference>
<reference evidence="8" key="1">
    <citation type="journal article" date="2020" name="PLoS Negl. Trop. Dis.">
        <title>High-quality nuclear genome for Sarcoptes scabiei-A critical resource for a neglected parasite.</title>
        <authorList>
            <person name="Korhonen P.K."/>
            <person name="Gasser R.B."/>
            <person name="Ma G."/>
            <person name="Wang T."/>
            <person name="Stroehlein A.J."/>
            <person name="Young N.D."/>
            <person name="Ang C.S."/>
            <person name="Fernando D.D."/>
            <person name="Lu H.C."/>
            <person name="Taylor S."/>
            <person name="Reynolds S.L."/>
            <person name="Mofiz E."/>
            <person name="Najaraj S.H."/>
            <person name="Gowda H."/>
            <person name="Madugundu A."/>
            <person name="Renuse S."/>
            <person name="Holt D."/>
            <person name="Pandey A."/>
            <person name="Papenfuss A.T."/>
            <person name="Fischer K."/>
        </authorList>
    </citation>
    <scope>NUCLEOTIDE SEQUENCE [LARGE SCALE GENOMIC DNA]</scope>
</reference>
<evidence type="ECO:0000256" key="2">
    <source>
        <dbReference type="ARBA" id="ARBA00022840"/>
    </source>
</evidence>
<feature type="compositionally biased region" description="Basic and acidic residues" evidence="4">
    <location>
        <begin position="363"/>
        <end position="381"/>
    </location>
</feature>
<evidence type="ECO:0000256" key="1">
    <source>
        <dbReference type="ARBA" id="ARBA00022741"/>
    </source>
</evidence>
<name>A0A834RDQ1_SARSC</name>
<feature type="compositionally biased region" description="Low complexity" evidence="4">
    <location>
        <begin position="754"/>
        <end position="776"/>
    </location>
</feature>
<reference evidence="6" key="2">
    <citation type="submission" date="2020-01" db="EMBL/GenBank/DDBJ databases">
        <authorList>
            <person name="Korhonen P.K.K."/>
            <person name="Guangxu M.G."/>
            <person name="Wang T.W."/>
            <person name="Stroehlein A.J.S."/>
            <person name="Young N.D."/>
            <person name="Ang C.-S.A."/>
            <person name="Fernando D.W.F."/>
            <person name="Lu H.L."/>
            <person name="Taylor S.T."/>
            <person name="Ehtesham M.E.M."/>
            <person name="Najaraj S.H.N."/>
            <person name="Harsha G.H.G."/>
            <person name="Madugundu A.M."/>
            <person name="Renuse S.R."/>
            <person name="Holt D.H."/>
            <person name="Pandey A.P."/>
            <person name="Papenfuss A.P."/>
            <person name="Gasser R.B.G."/>
            <person name="Fischer K.F."/>
        </authorList>
    </citation>
    <scope>NUCLEOTIDE SEQUENCE</scope>
    <source>
        <strain evidence="6">SSS_KF_BRIS2020</strain>
    </source>
</reference>
<dbReference type="InterPro" id="IPR020635">
    <property type="entry name" value="Tyr_kinase_cat_dom"/>
</dbReference>
<dbReference type="EnsemblMetazoa" id="SSS_13s_mrna">
    <property type="protein sequence ID" value="KAF7494657.1"/>
    <property type="gene ID" value="SSS_13"/>
</dbReference>
<feature type="compositionally biased region" description="Pro residues" evidence="4">
    <location>
        <begin position="1003"/>
        <end position="1015"/>
    </location>
</feature>
<keyword evidence="8" id="KW-1185">Reference proteome</keyword>
<evidence type="ECO:0000256" key="3">
    <source>
        <dbReference type="PROSITE-ProRule" id="PRU10141"/>
    </source>
</evidence>
<feature type="compositionally biased region" description="Low complexity" evidence="4">
    <location>
        <begin position="595"/>
        <end position="617"/>
    </location>
</feature>
<dbReference type="PROSITE" id="PS00107">
    <property type="entry name" value="PROTEIN_KINASE_ATP"/>
    <property type="match status" value="1"/>
</dbReference>
<dbReference type="EMBL" id="WVUK01000052">
    <property type="protein sequence ID" value="KAF7494657.1"/>
    <property type="molecule type" value="Genomic_DNA"/>
</dbReference>
<reference evidence="7" key="3">
    <citation type="submission" date="2022-06" db="UniProtKB">
        <authorList>
            <consortium name="EnsemblMetazoa"/>
        </authorList>
    </citation>
    <scope>IDENTIFICATION</scope>
</reference>
<dbReference type="PROSITE" id="PS00109">
    <property type="entry name" value="PROTEIN_KINASE_TYR"/>
    <property type="match status" value="1"/>
</dbReference>
<dbReference type="PRINTS" id="PR00109">
    <property type="entry name" value="TYRKINASE"/>
</dbReference>
<evidence type="ECO:0000259" key="5">
    <source>
        <dbReference type="PROSITE" id="PS50011"/>
    </source>
</evidence>
<dbReference type="GO" id="GO:0002009">
    <property type="term" value="P:morphogenesis of an epithelium"/>
    <property type="evidence" value="ECO:0007669"/>
    <property type="project" value="UniProtKB-ARBA"/>
</dbReference>
<feature type="region of interest" description="Disordered" evidence="4">
    <location>
        <begin position="66"/>
        <end position="93"/>
    </location>
</feature>
<keyword evidence="6" id="KW-0418">Kinase</keyword>
<proteinExistence type="predicted"/>
<dbReference type="Gene3D" id="3.30.200.20">
    <property type="entry name" value="Phosphorylase Kinase, domain 1"/>
    <property type="match status" value="1"/>
</dbReference>
<dbReference type="InterPro" id="IPR008266">
    <property type="entry name" value="Tyr_kinase_AS"/>
</dbReference>
<dbReference type="InterPro" id="IPR001245">
    <property type="entry name" value="Ser-Thr/Tyr_kinase_cat_dom"/>
</dbReference>
<feature type="domain" description="Protein kinase" evidence="5">
    <location>
        <begin position="1098"/>
        <end position="1359"/>
    </location>
</feature>